<proteinExistence type="predicted"/>
<evidence type="ECO:0000313" key="1">
    <source>
        <dbReference type="Proteomes" id="UP000095286"/>
    </source>
</evidence>
<protein>
    <submittedName>
        <fullName evidence="2">Glycosyltransferase family 92 protein</fullName>
    </submittedName>
</protein>
<accession>A0AC35UD54</accession>
<name>A0AC35UD54_9BILA</name>
<sequence>MSELERHVSSNTVPAPLKRNFYVRSGFRVSDNEIRLSVVTYSRNKETLYWLRDGLAVGRVELVCQGNKCPSDYSRRCALVGYIGIIKSDKPEQLTNTIEITNSFDNNTVSIDLIDRRKPQQLVYGHKLGVCVQPMFLYYNYLELISFIEKWIVAGATKFYFLQESMTSNILKVINYYKNNVAGISVQVIDWPSLPKLTDYHDPNLYIYRLERNLAIMECMYHARYQTKYVAQVHLNQFIISQNHETLLTYLESKSTSHSIASFSFRSVNAILTSKWNSVEDMAKVKFENHFKVKHTRSFERPIYSKLIFRPDYVS</sequence>
<dbReference type="WBParaSite" id="RSKR_0001017800.1">
    <property type="protein sequence ID" value="RSKR_0001017800.1"/>
    <property type="gene ID" value="RSKR_0001017800"/>
</dbReference>
<organism evidence="1 2">
    <name type="scientific">Rhabditophanes sp. KR3021</name>
    <dbReference type="NCBI Taxonomy" id="114890"/>
    <lineage>
        <taxon>Eukaryota</taxon>
        <taxon>Metazoa</taxon>
        <taxon>Ecdysozoa</taxon>
        <taxon>Nematoda</taxon>
        <taxon>Chromadorea</taxon>
        <taxon>Rhabditida</taxon>
        <taxon>Tylenchina</taxon>
        <taxon>Panagrolaimomorpha</taxon>
        <taxon>Strongyloidoidea</taxon>
        <taxon>Alloionematidae</taxon>
        <taxon>Rhabditophanes</taxon>
    </lineage>
</organism>
<reference evidence="2" key="1">
    <citation type="submission" date="2016-11" db="UniProtKB">
        <authorList>
            <consortium name="WormBaseParasite"/>
        </authorList>
    </citation>
    <scope>IDENTIFICATION</scope>
    <source>
        <strain evidence="2">KR3021</strain>
    </source>
</reference>
<dbReference type="Proteomes" id="UP000095286">
    <property type="component" value="Unplaced"/>
</dbReference>
<evidence type="ECO:0000313" key="2">
    <source>
        <dbReference type="WBParaSite" id="RSKR_0001017800.1"/>
    </source>
</evidence>